<keyword evidence="9 12" id="KW-0653">Protein transport</keyword>
<evidence type="ECO:0000256" key="6">
    <source>
        <dbReference type="ARBA" id="ARBA00022475"/>
    </source>
</evidence>
<evidence type="ECO:0000256" key="2">
    <source>
        <dbReference type="ARBA" id="ARBA00004249"/>
    </source>
</evidence>
<dbReference type="Pfam" id="PF02472">
    <property type="entry name" value="ExbD"/>
    <property type="match status" value="1"/>
</dbReference>
<comment type="subcellular location">
    <subcellularLocation>
        <location evidence="2">Cell inner membrane</location>
        <topology evidence="2">Single-pass type II membrane protein</topology>
    </subcellularLocation>
    <subcellularLocation>
        <location evidence="12">Cell membrane</location>
        <topology evidence="12">Single-pass type II membrane protein</topology>
    </subcellularLocation>
</comment>
<evidence type="ECO:0000256" key="3">
    <source>
        <dbReference type="ARBA" id="ARBA00005811"/>
    </source>
</evidence>
<organism evidence="14 15">
    <name type="scientific">Magnetospirillum aberrantis SpK</name>
    <dbReference type="NCBI Taxonomy" id="908842"/>
    <lineage>
        <taxon>Bacteria</taxon>
        <taxon>Pseudomonadati</taxon>
        <taxon>Pseudomonadota</taxon>
        <taxon>Alphaproteobacteria</taxon>
        <taxon>Rhodospirillales</taxon>
        <taxon>Rhodospirillaceae</taxon>
        <taxon>Magnetospirillum</taxon>
    </lineage>
</organism>
<accession>A0A7C9UXQ0</accession>
<reference evidence="14 15" key="1">
    <citation type="submission" date="2020-02" db="EMBL/GenBank/DDBJ databases">
        <authorList>
            <person name="Dziuba M."/>
            <person name="Kuznetsov B."/>
            <person name="Mardanov A."/>
            <person name="Ravin N."/>
            <person name="Grouzdev D."/>
        </authorList>
    </citation>
    <scope>NUCLEOTIDE SEQUENCE [LARGE SCALE GENOMIC DNA]</scope>
    <source>
        <strain evidence="14 15">SpK</strain>
    </source>
</reference>
<comment type="subunit">
    <text evidence="4">The accessory proteins ExbB and ExbD seem to form a complex with TonB.</text>
</comment>
<gene>
    <name evidence="14" type="ORF">G4223_03905</name>
</gene>
<keyword evidence="6" id="KW-1003">Cell membrane</keyword>
<feature type="transmembrane region" description="Helical" evidence="13">
    <location>
        <begin position="20"/>
        <end position="40"/>
    </location>
</feature>
<keyword evidence="5 12" id="KW-0813">Transport</keyword>
<dbReference type="EMBL" id="JAAIYP010000026">
    <property type="protein sequence ID" value="NFV79251.1"/>
    <property type="molecule type" value="Genomic_DNA"/>
</dbReference>
<dbReference type="GO" id="GO:0022857">
    <property type="term" value="F:transmembrane transporter activity"/>
    <property type="evidence" value="ECO:0007669"/>
    <property type="project" value="InterPro"/>
</dbReference>
<evidence type="ECO:0000256" key="1">
    <source>
        <dbReference type="ARBA" id="ARBA00003540"/>
    </source>
</evidence>
<dbReference type="Gene3D" id="3.30.420.270">
    <property type="match status" value="1"/>
</dbReference>
<evidence type="ECO:0000256" key="8">
    <source>
        <dbReference type="ARBA" id="ARBA00022692"/>
    </source>
</evidence>
<dbReference type="RefSeq" id="WP_163675286.1">
    <property type="nucleotide sequence ID" value="NZ_JAAIYP010000026.1"/>
</dbReference>
<dbReference type="AlphaFoldDB" id="A0A7C9UXQ0"/>
<comment type="similarity">
    <text evidence="3 12">Belongs to the ExbD/TolR family.</text>
</comment>
<dbReference type="GO" id="GO:0015031">
    <property type="term" value="P:protein transport"/>
    <property type="evidence" value="ECO:0007669"/>
    <property type="project" value="UniProtKB-KW"/>
</dbReference>
<evidence type="ECO:0000256" key="12">
    <source>
        <dbReference type="RuleBase" id="RU003879"/>
    </source>
</evidence>
<keyword evidence="11 13" id="KW-0472">Membrane</keyword>
<keyword evidence="8 12" id="KW-0812">Transmembrane</keyword>
<dbReference type="Proteomes" id="UP000480684">
    <property type="component" value="Unassembled WGS sequence"/>
</dbReference>
<evidence type="ECO:0000313" key="15">
    <source>
        <dbReference type="Proteomes" id="UP000480684"/>
    </source>
</evidence>
<comment type="function">
    <text evidence="1">Involved in the TonB-dependent energy-dependent transport of various receptor-bound substrates.</text>
</comment>
<dbReference type="GO" id="GO:0005886">
    <property type="term" value="C:plasma membrane"/>
    <property type="evidence" value="ECO:0007669"/>
    <property type="project" value="UniProtKB-SubCell"/>
</dbReference>
<proteinExistence type="inferred from homology"/>
<name>A0A7C9UXQ0_9PROT</name>
<dbReference type="PANTHER" id="PTHR30558:SF12">
    <property type="entry name" value="BIOPOLYMER TRANSPORT PROTEIN EXBD"/>
    <property type="match status" value="1"/>
</dbReference>
<sequence length="134" mass="14516">MEGYFRDDDGGASPDINTTPLIDVLLVLLVMLIVTIPVPLHSLSTALPSDSAAVPPKQPPVRLTLDADGTLFWNGERLDNADGLDLRLAQLAAQGEPPALYLRVHDAVRYGRTMTVMASIQRHGLHDVNLLTNP</sequence>
<evidence type="ECO:0000256" key="13">
    <source>
        <dbReference type="SAM" id="Phobius"/>
    </source>
</evidence>
<evidence type="ECO:0000256" key="7">
    <source>
        <dbReference type="ARBA" id="ARBA00022519"/>
    </source>
</evidence>
<keyword evidence="7" id="KW-0997">Cell inner membrane</keyword>
<evidence type="ECO:0000256" key="9">
    <source>
        <dbReference type="ARBA" id="ARBA00022927"/>
    </source>
</evidence>
<evidence type="ECO:0000256" key="11">
    <source>
        <dbReference type="ARBA" id="ARBA00023136"/>
    </source>
</evidence>
<keyword evidence="10 13" id="KW-1133">Transmembrane helix</keyword>
<protein>
    <submittedName>
        <fullName evidence="14">Biopolymer transporter ExbD</fullName>
    </submittedName>
</protein>
<evidence type="ECO:0000313" key="14">
    <source>
        <dbReference type="EMBL" id="NFV79251.1"/>
    </source>
</evidence>
<evidence type="ECO:0000256" key="5">
    <source>
        <dbReference type="ARBA" id="ARBA00022448"/>
    </source>
</evidence>
<keyword evidence="15" id="KW-1185">Reference proteome</keyword>
<dbReference type="PANTHER" id="PTHR30558">
    <property type="entry name" value="EXBD MEMBRANE COMPONENT OF PMF-DRIVEN MACROMOLECULE IMPORT SYSTEM"/>
    <property type="match status" value="1"/>
</dbReference>
<dbReference type="InterPro" id="IPR003400">
    <property type="entry name" value="ExbD"/>
</dbReference>
<evidence type="ECO:0000256" key="10">
    <source>
        <dbReference type="ARBA" id="ARBA00022989"/>
    </source>
</evidence>
<comment type="caution">
    <text evidence="14">The sequence shown here is derived from an EMBL/GenBank/DDBJ whole genome shotgun (WGS) entry which is preliminary data.</text>
</comment>
<evidence type="ECO:0000256" key="4">
    <source>
        <dbReference type="ARBA" id="ARBA00011471"/>
    </source>
</evidence>